<name>A0AAQ3MKX7_VIGMU</name>
<dbReference type="AlphaFoldDB" id="A0AAQ3MKX7"/>
<evidence type="ECO:0000256" key="4">
    <source>
        <dbReference type="SAM" id="Coils"/>
    </source>
</evidence>
<dbReference type="InterPro" id="IPR032675">
    <property type="entry name" value="LRR_dom_sf"/>
</dbReference>
<dbReference type="PRINTS" id="PR00364">
    <property type="entry name" value="DISEASERSIST"/>
</dbReference>
<protein>
    <recommendedName>
        <fullName evidence="10">NB-ARC domain-containing protein</fullName>
    </recommendedName>
</protein>
<keyword evidence="2" id="KW-0677">Repeat</keyword>
<dbReference type="SUPFAM" id="SSF52058">
    <property type="entry name" value="L domain-like"/>
    <property type="match status" value="1"/>
</dbReference>
<dbReference type="SUPFAM" id="SSF52540">
    <property type="entry name" value="P-loop containing nucleoside triphosphate hydrolases"/>
    <property type="match status" value="1"/>
</dbReference>
<accession>A0AAQ3MKX7</accession>
<evidence type="ECO:0000259" key="6">
    <source>
        <dbReference type="Pfam" id="PF23247"/>
    </source>
</evidence>
<reference evidence="8 9" key="1">
    <citation type="journal article" date="2023" name="Life. Sci Alliance">
        <title>Evolutionary insights into 3D genome organization and epigenetic landscape of Vigna mungo.</title>
        <authorList>
            <person name="Junaid A."/>
            <person name="Singh B."/>
            <person name="Bhatia S."/>
        </authorList>
    </citation>
    <scope>NUCLEOTIDE SEQUENCE [LARGE SCALE GENOMIC DNA]</scope>
    <source>
        <strain evidence="8">Urdbean</strain>
    </source>
</reference>
<feature type="domain" description="NB-ARC" evidence="5">
    <location>
        <begin position="124"/>
        <end position="298"/>
    </location>
</feature>
<evidence type="ECO:0000313" key="9">
    <source>
        <dbReference type="Proteomes" id="UP001374535"/>
    </source>
</evidence>
<feature type="domain" description="Disease resistance R13L4/SHOC-2-like LRR" evidence="7">
    <location>
        <begin position="541"/>
        <end position="634"/>
    </location>
</feature>
<evidence type="ECO:0000259" key="7">
    <source>
        <dbReference type="Pfam" id="PF23598"/>
    </source>
</evidence>
<keyword evidence="4" id="KW-0175">Coiled coil</keyword>
<dbReference type="GO" id="GO:0006952">
    <property type="term" value="P:defense response"/>
    <property type="evidence" value="ECO:0007669"/>
    <property type="project" value="UniProtKB-KW"/>
</dbReference>
<proteinExistence type="inferred from homology"/>
<dbReference type="Pfam" id="PF23247">
    <property type="entry name" value="LRR_RPS2"/>
    <property type="match status" value="2"/>
</dbReference>
<evidence type="ECO:0000256" key="2">
    <source>
        <dbReference type="ARBA" id="ARBA00022737"/>
    </source>
</evidence>
<dbReference type="Gene3D" id="3.80.10.10">
    <property type="entry name" value="Ribonuclease Inhibitor"/>
    <property type="match status" value="2"/>
</dbReference>
<dbReference type="GO" id="GO:0043531">
    <property type="term" value="F:ADP binding"/>
    <property type="evidence" value="ECO:0007669"/>
    <property type="project" value="InterPro"/>
</dbReference>
<evidence type="ECO:0000256" key="3">
    <source>
        <dbReference type="ARBA" id="ARBA00022821"/>
    </source>
</evidence>
<dbReference type="EMBL" id="CP144691">
    <property type="protein sequence ID" value="WVY92618.1"/>
    <property type="molecule type" value="Genomic_DNA"/>
</dbReference>
<evidence type="ECO:0000259" key="5">
    <source>
        <dbReference type="Pfam" id="PF00931"/>
    </source>
</evidence>
<evidence type="ECO:0008006" key="10">
    <source>
        <dbReference type="Google" id="ProtNLM"/>
    </source>
</evidence>
<dbReference type="Proteomes" id="UP001374535">
    <property type="component" value="Chromosome 10"/>
</dbReference>
<evidence type="ECO:0000313" key="8">
    <source>
        <dbReference type="EMBL" id="WVY92618.1"/>
    </source>
</evidence>
<dbReference type="InterPro" id="IPR057135">
    <property type="entry name" value="At4g27190-like_LRR"/>
</dbReference>
<sequence>MKAAVVVHQLGNLISNRSILEKLKTDLETLQDQRKKVQENLIWEDEEFQTQSEWVKRVDKILGQGDKLLNSYEGKSTCTNILLRYKIGKQSRKMQPEILALILEGDSHVSAKTRKHYERPASRDETIGDIMEALKNPDIQAVGVWGLGGLGTTSLAENIRKKAKEQKLFDAMVFITVTDKPNQEQVQNAIADELGVQFTNGESLVKRRNKLRQRIKKEQSTLIIVDDTWGELNPEEFDLEEFGVPPGNEHEGCKVLVTSGNLNFIQYLKGASKLNKVFQLEELQKEEARMLFEKMVGSFDEDQSFIVEEIVRSCEGSISLIYALAKALENKGIDALMQLKENISPAKLLSYCLEENEEHKALLYLLTIRERRFINSYSIYIDMWTGVFKNLETADSARKKRESLISDLKAYGLVVENGKDWVKVDDYIYQTAYRMAQHDRRASVISREWPPEELLTDLHFCNLHPVGDLKLRATLQCPNLKHLLISRENSTIDVPNSFFEETKLLKVLDFVSFHCPNLPHSFVVLKDLEALSMYKCVLGDITEVCELTNLRMLGLLGSSIQQLPAQIVKLQKLLFLDLRDTNLKVIPPNVLSKLASLEELYLRNSFCNWEIEMSTSENKNASMKELTDLEHLAYIEDMYVPDPRAWPVDLFFGNLRSYTIFIGEGWDRAHYGDHELKTLKLKLNRRFQSENGIKKMLKEVQVLYLDTMNGVQNVVNDMECDGFPQLQSLFIQHNAEVKCIATGSGIDPLDTFPNLESLSLTILSNLEYICHAGSLTDKSFFKLRVIKIEKCNAMRCLFSVSMIEGIPHIATLEVSQCISIKAIVLFEGAENRPIEFPELCSLTLQGLPALISFCSSEGSSSATLFHDKVSCPKLETMVISEVSELTTIWNEEYDAENSFGKLKNVIIKDCEKLRTVFPVNLSKNLDNLKTLEVRNCRLMTSIFTVMRQDSTKPGLQLSIPMIEITLTGLPKLEYVCVTTGFEALKKKFEEEWYAGLPGLSVVVFISVLPQAIGLLRFRAADLGTTIDCTTASEALALELCWCPRCRISAHALGLGTRSHSLR</sequence>
<dbReference type="InterPro" id="IPR002182">
    <property type="entry name" value="NB-ARC"/>
</dbReference>
<dbReference type="PANTHER" id="PTHR33463:SF145">
    <property type="entry name" value="NB-ARC DOMAIN-CONTAINING PROTEIN"/>
    <property type="match status" value="1"/>
</dbReference>
<dbReference type="InterPro" id="IPR027417">
    <property type="entry name" value="P-loop_NTPase"/>
</dbReference>
<dbReference type="InterPro" id="IPR055414">
    <property type="entry name" value="LRR_R13L4/SHOC2-like"/>
</dbReference>
<feature type="coiled-coil region" evidence="4">
    <location>
        <begin position="20"/>
        <end position="47"/>
    </location>
</feature>
<dbReference type="InterPro" id="IPR050905">
    <property type="entry name" value="Plant_NBS-LRR"/>
</dbReference>
<keyword evidence="3" id="KW-0611">Plant defense</keyword>
<dbReference type="Gene3D" id="3.40.50.300">
    <property type="entry name" value="P-loop containing nucleotide triphosphate hydrolases"/>
    <property type="match status" value="1"/>
</dbReference>
<dbReference type="PANTHER" id="PTHR33463">
    <property type="entry name" value="NB-ARC DOMAIN-CONTAINING PROTEIN-RELATED"/>
    <property type="match status" value="1"/>
</dbReference>
<comment type="similarity">
    <text evidence="1">Belongs to the disease resistance NB-LRR family.</text>
</comment>
<evidence type="ECO:0000256" key="1">
    <source>
        <dbReference type="ARBA" id="ARBA00008894"/>
    </source>
</evidence>
<gene>
    <name evidence="8" type="ORF">V8G54_031706</name>
</gene>
<feature type="domain" description="Disease resistance protein At4g27190-like leucine-rich repeats" evidence="6">
    <location>
        <begin position="676"/>
        <end position="817"/>
    </location>
</feature>
<keyword evidence="9" id="KW-1185">Reference proteome</keyword>
<dbReference type="Pfam" id="PF00931">
    <property type="entry name" value="NB-ARC"/>
    <property type="match status" value="1"/>
</dbReference>
<organism evidence="8 9">
    <name type="scientific">Vigna mungo</name>
    <name type="common">Black gram</name>
    <name type="synonym">Phaseolus mungo</name>
    <dbReference type="NCBI Taxonomy" id="3915"/>
    <lineage>
        <taxon>Eukaryota</taxon>
        <taxon>Viridiplantae</taxon>
        <taxon>Streptophyta</taxon>
        <taxon>Embryophyta</taxon>
        <taxon>Tracheophyta</taxon>
        <taxon>Spermatophyta</taxon>
        <taxon>Magnoliopsida</taxon>
        <taxon>eudicotyledons</taxon>
        <taxon>Gunneridae</taxon>
        <taxon>Pentapetalae</taxon>
        <taxon>rosids</taxon>
        <taxon>fabids</taxon>
        <taxon>Fabales</taxon>
        <taxon>Fabaceae</taxon>
        <taxon>Papilionoideae</taxon>
        <taxon>50 kb inversion clade</taxon>
        <taxon>NPAAA clade</taxon>
        <taxon>indigoferoid/millettioid clade</taxon>
        <taxon>Phaseoleae</taxon>
        <taxon>Vigna</taxon>
    </lineage>
</organism>
<feature type="domain" description="Disease resistance protein At4g27190-like leucine-rich repeats" evidence="6">
    <location>
        <begin position="876"/>
        <end position="977"/>
    </location>
</feature>
<dbReference type="Pfam" id="PF23598">
    <property type="entry name" value="LRR_14"/>
    <property type="match status" value="1"/>
</dbReference>